<dbReference type="InterPro" id="IPR000669">
    <property type="entry name" value="Mannitol_DH"/>
</dbReference>
<sequence>MKAVHFGAGNIGRGFIGALLFQSNYETTFVDVNTELIDELNKKEAYRVELAGTEDYMEVTNVSGLNSLNDEEKVIEAITEAEVITTAVGPNVLPMIAPLLAKGLGEKKSTGLVIACENMVGGTETLKNHVYENLDEEQKEWVSDRISFPNAAVDRIVPNQNQEDPLTVMVEPYYEWVVETSSVTSELPDIKGITYVDDLTPYIERKLFTVNTGHAVAAYLGKYNGHHTIKEALEDVKIKNKTQAALGESGGVLIEKYGFNTEKHQEYIDTIISRFENPDLSDEVTRVGRGPIRKLGPKDRLVRPALEYIRLKNEEPVHLAEVIAAALDYRNEDDAEAIELEGMIRKKGKVGAFCEIAEINENHPLVKAVEKHIN</sequence>
<keyword evidence="5 7" id="KW-0520">NAD</keyword>
<evidence type="ECO:0000313" key="11">
    <source>
        <dbReference type="Proteomes" id="UP000287756"/>
    </source>
</evidence>
<comment type="catalytic activity">
    <reaction evidence="6 7">
        <text>D-mannitol 1-phosphate + NAD(+) = beta-D-fructose 6-phosphate + NADH + H(+)</text>
        <dbReference type="Rhea" id="RHEA:19661"/>
        <dbReference type="ChEBI" id="CHEBI:15378"/>
        <dbReference type="ChEBI" id="CHEBI:57540"/>
        <dbReference type="ChEBI" id="CHEBI:57634"/>
        <dbReference type="ChEBI" id="CHEBI:57945"/>
        <dbReference type="ChEBI" id="CHEBI:61381"/>
        <dbReference type="EC" id="1.1.1.17"/>
    </reaction>
</comment>
<dbReference type="SUPFAM" id="SSF51735">
    <property type="entry name" value="NAD(P)-binding Rossmann-fold domains"/>
    <property type="match status" value="1"/>
</dbReference>
<dbReference type="InterPro" id="IPR013131">
    <property type="entry name" value="Mannitol_DH_N"/>
</dbReference>
<dbReference type="GO" id="GO:0005829">
    <property type="term" value="C:cytosol"/>
    <property type="evidence" value="ECO:0007669"/>
    <property type="project" value="TreeGrafter"/>
</dbReference>
<keyword evidence="4 7" id="KW-0560">Oxidoreductase</keyword>
<dbReference type="Gene3D" id="1.10.1040.10">
    <property type="entry name" value="N-(1-d-carboxylethyl)-l-norvaline Dehydrogenase, domain 2"/>
    <property type="match status" value="1"/>
</dbReference>
<dbReference type="PANTHER" id="PTHR30524">
    <property type="entry name" value="MANNITOL-1-PHOSPHATE 5-DEHYDROGENASE"/>
    <property type="match status" value="1"/>
</dbReference>
<dbReference type="NCBIfam" id="NF002646">
    <property type="entry name" value="PRK02318.1-2"/>
    <property type="match status" value="1"/>
</dbReference>
<evidence type="ECO:0000256" key="5">
    <source>
        <dbReference type="ARBA" id="ARBA00023027"/>
    </source>
</evidence>
<feature type="domain" description="Mannitol dehydrogenase N-terminal" evidence="8">
    <location>
        <begin position="1"/>
        <end position="191"/>
    </location>
</feature>
<dbReference type="GO" id="GO:0008926">
    <property type="term" value="F:mannitol-1-phosphate 5-dehydrogenase activity"/>
    <property type="evidence" value="ECO:0007669"/>
    <property type="project" value="UniProtKB-UniRule"/>
</dbReference>
<reference evidence="10 11" key="1">
    <citation type="submission" date="2018-01" db="EMBL/GenBank/DDBJ databases">
        <title>The whole genome sequencing and assembly of Halobacillus litoralis ERB031 strain.</title>
        <authorList>
            <person name="Lee S.-J."/>
            <person name="Park M.-K."/>
            <person name="Kim J.-Y."/>
            <person name="Lee Y.-J."/>
            <person name="Yi H."/>
            <person name="Bahn Y.-S."/>
            <person name="Kim J.F."/>
            <person name="Lee D.-W."/>
        </authorList>
    </citation>
    <scope>NUCLEOTIDE SEQUENCE [LARGE SCALE GENOMIC DNA]</scope>
    <source>
        <strain evidence="10 11">ERB 031</strain>
    </source>
</reference>
<dbReference type="RefSeq" id="WP_128524564.1">
    <property type="nucleotide sequence ID" value="NZ_CP026118.1"/>
</dbReference>
<protein>
    <recommendedName>
        <fullName evidence="3 7">Mannitol-1-phosphate 5-dehydrogenase</fullName>
        <ecNumber evidence="2 7">1.1.1.17</ecNumber>
    </recommendedName>
</protein>
<dbReference type="NCBIfam" id="NF002652">
    <property type="entry name" value="PRK02318.2-5"/>
    <property type="match status" value="1"/>
</dbReference>
<name>A0A410MBY9_9BACI</name>
<dbReference type="KEGG" id="hli:HLI_08525"/>
<dbReference type="InterPro" id="IPR023028">
    <property type="entry name" value="Mannitol_1_phos_5_DH"/>
</dbReference>
<evidence type="ECO:0000256" key="2">
    <source>
        <dbReference type="ARBA" id="ARBA00012939"/>
    </source>
</evidence>
<organism evidence="10 11">
    <name type="scientific">Halobacillus litoralis</name>
    <dbReference type="NCBI Taxonomy" id="45668"/>
    <lineage>
        <taxon>Bacteria</taxon>
        <taxon>Bacillati</taxon>
        <taxon>Bacillota</taxon>
        <taxon>Bacilli</taxon>
        <taxon>Bacillales</taxon>
        <taxon>Bacillaceae</taxon>
        <taxon>Halobacillus</taxon>
    </lineage>
</organism>
<feature type="domain" description="Mannitol dehydrogenase C-terminal" evidence="9">
    <location>
        <begin position="198"/>
        <end position="340"/>
    </location>
</feature>
<dbReference type="EC" id="1.1.1.17" evidence="2 7"/>
<evidence type="ECO:0000256" key="1">
    <source>
        <dbReference type="ARBA" id="ARBA00006541"/>
    </source>
</evidence>
<dbReference type="NCBIfam" id="NF002649">
    <property type="entry name" value="PRK02318.2-1"/>
    <property type="match status" value="1"/>
</dbReference>
<dbReference type="InterPro" id="IPR036291">
    <property type="entry name" value="NAD(P)-bd_dom_sf"/>
</dbReference>
<dbReference type="PRINTS" id="PR00084">
    <property type="entry name" value="MTLDHDRGNASE"/>
</dbReference>
<feature type="binding site" evidence="7">
    <location>
        <begin position="3"/>
        <end position="14"/>
    </location>
    <ligand>
        <name>NAD(+)</name>
        <dbReference type="ChEBI" id="CHEBI:57540"/>
    </ligand>
</feature>
<dbReference type="HAMAP" id="MF_00196">
    <property type="entry name" value="Mannitol_dehydrog"/>
    <property type="match status" value="1"/>
</dbReference>
<dbReference type="Pfam" id="PF08125">
    <property type="entry name" value="Mannitol_dh_C"/>
    <property type="match status" value="1"/>
</dbReference>
<accession>A0A410MBY9</accession>
<comment type="similarity">
    <text evidence="1 7">Belongs to the mannitol dehydrogenase family.</text>
</comment>
<gene>
    <name evidence="7" type="primary">mtlD</name>
    <name evidence="10" type="ORF">HLI_08525</name>
</gene>
<evidence type="ECO:0000256" key="4">
    <source>
        <dbReference type="ARBA" id="ARBA00023002"/>
    </source>
</evidence>
<dbReference type="InterPro" id="IPR008927">
    <property type="entry name" value="6-PGluconate_DH-like_C_sf"/>
</dbReference>
<evidence type="ECO:0000256" key="3">
    <source>
        <dbReference type="ARBA" id="ARBA00016219"/>
    </source>
</evidence>
<dbReference type="SUPFAM" id="SSF48179">
    <property type="entry name" value="6-phosphogluconate dehydrogenase C-terminal domain-like"/>
    <property type="match status" value="1"/>
</dbReference>
<dbReference type="Pfam" id="PF01232">
    <property type="entry name" value="Mannitol_dh"/>
    <property type="match status" value="1"/>
</dbReference>
<evidence type="ECO:0000259" key="9">
    <source>
        <dbReference type="Pfam" id="PF08125"/>
    </source>
</evidence>
<dbReference type="PROSITE" id="PS00974">
    <property type="entry name" value="MANNITOL_DHGENASE"/>
    <property type="match status" value="1"/>
</dbReference>
<dbReference type="NCBIfam" id="NF002647">
    <property type="entry name" value="PRK02318.1-3"/>
    <property type="match status" value="1"/>
</dbReference>
<evidence type="ECO:0000256" key="6">
    <source>
        <dbReference type="ARBA" id="ARBA00048615"/>
    </source>
</evidence>
<dbReference type="InterPro" id="IPR023027">
    <property type="entry name" value="Mannitol_DH_CS"/>
</dbReference>
<dbReference type="Proteomes" id="UP000287756">
    <property type="component" value="Chromosome"/>
</dbReference>
<dbReference type="OrthoDB" id="271711at2"/>
<evidence type="ECO:0000313" key="10">
    <source>
        <dbReference type="EMBL" id="QAS52272.1"/>
    </source>
</evidence>
<dbReference type="GO" id="GO:0019592">
    <property type="term" value="P:mannitol catabolic process"/>
    <property type="evidence" value="ECO:0007669"/>
    <property type="project" value="TreeGrafter"/>
</dbReference>
<dbReference type="InterPro" id="IPR013328">
    <property type="entry name" value="6PGD_dom2"/>
</dbReference>
<dbReference type="EMBL" id="CP026118">
    <property type="protein sequence ID" value="QAS52272.1"/>
    <property type="molecule type" value="Genomic_DNA"/>
</dbReference>
<dbReference type="PANTHER" id="PTHR30524:SF0">
    <property type="entry name" value="ALTRONATE OXIDOREDUCTASE-RELATED"/>
    <property type="match status" value="1"/>
</dbReference>
<evidence type="ECO:0000256" key="7">
    <source>
        <dbReference type="HAMAP-Rule" id="MF_00196"/>
    </source>
</evidence>
<evidence type="ECO:0000259" key="8">
    <source>
        <dbReference type="Pfam" id="PF01232"/>
    </source>
</evidence>
<proteinExistence type="inferred from homology"/>
<dbReference type="Gene3D" id="3.40.50.720">
    <property type="entry name" value="NAD(P)-binding Rossmann-like Domain"/>
    <property type="match status" value="1"/>
</dbReference>
<dbReference type="InterPro" id="IPR013118">
    <property type="entry name" value="Mannitol_DH_C"/>
</dbReference>
<dbReference type="AlphaFoldDB" id="A0A410MBY9"/>